<name>A0ABY6LWP1_9ARAC</name>
<gene>
    <name evidence="1" type="ORF">LAZ67_X001466</name>
</gene>
<reference evidence="1 2" key="1">
    <citation type="submission" date="2022-03" db="EMBL/GenBank/DDBJ databases">
        <title>A chromosomal length assembly of Cordylochernes scorpioides.</title>
        <authorList>
            <person name="Zeh D."/>
            <person name="Zeh J."/>
        </authorList>
    </citation>
    <scope>NUCLEOTIDE SEQUENCE [LARGE SCALE GENOMIC DNA]</scope>
    <source>
        <strain evidence="1">IN4F17</strain>
        <tissue evidence="1">Whole Body</tissue>
    </source>
</reference>
<dbReference type="EMBL" id="CP092886">
    <property type="protein sequence ID" value="UYV84185.1"/>
    <property type="molecule type" value="Genomic_DNA"/>
</dbReference>
<organism evidence="1 2">
    <name type="scientific">Cordylochernes scorpioides</name>
    <dbReference type="NCBI Taxonomy" id="51811"/>
    <lineage>
        <taxon>Eukaryota</taxon>
        <taxon>Metazoa</taxon>
        <taxon>Ecdysozoa</taxon>
        <taxon>Arthropoda</taxon>
        <taxon>Chelicerata</taxon>
        <taxon>Arachnida</taxon>
        <taxon>Pseudoscorpiones</taxon>
        <taxon>Cheliferoidea</taxon>
        <taxon>Chernetidae</taxon>
        <taxon>Cordylochernes</taxon>
    </lineage>
</organism>
<keyword evidence="2" id="KW-1185">Reference proteome</keyword>
<accession>A0ABY6LWP1</accession>
<protein>
    <recommendedName>
        <fullName evidence="3">Mos1 transposase HTH domain-containing protein</fullName>
    </recommendedName>
</protein>
<proteinExistence type="predicted"/>
<evidence type="ECO:0000313" key="1">
    <source>
        <dbReference type="EMBL" id="UYV84185.1"/>
    </source>
</evidence>
<evidence type="ECO:0008006" key="3">
    <source>
        <dbReference type="Google" id="ProtNLM"/>
    </source>
</evidence>
<dbReference type="Proteomes" id="UP001235939">
    <property type="component" value="Chromosome X"/>
</dbReference>
<evidence type="ECO:0000313" key="2">
    <source>
        <dbReference type="Proteomes" id="UP001235939"/>
    </source>
</evidence>
<sequence>MVNPMEPDHNGRREGPTNGRSVHGECIIPFWLCDLDVSKGIRFMDLRVPPIEINRQLVEVYGEKCMEVKNVRKWCQSFLRAGKTFTMSSSQGGRVCQNQQWLESTRWCAITGE</sequence>